<evidence type="ECO:0000259" key="1">
    <source>
        <dbReference type="PROSITE" id="PS50994"/>
    </source>
</evidence>
<dbReference type="GO" id="GO:0003676">
    <property type="term" value="F:nucleic acid binding"/>
    <property type="evidence" value="ECO:0007669"/>
    <property type="project" value="InterPro"/>
</dbReference>
<accession>A0A1J5RAK0</accession>
<dbReference type="InterPro" id="IPR001584">
    <property type="entry name" value="Integrase_cat-core"/>
</dbReference>
<feature type="domain" description="Integrase catalytic" evidence="1">
    <location>
        <begin position="243"/>
        <end position="458"/>
    </location>
</feature>
<dbReference type="SUPFAM" id="SSF53098">
    <property type="entry name" value="Ribonuclease H-like"/>
    <property type="match status" value="1"/>
</dbReference>
<dbReference type="PROSITE" id="PS50890">
    <property type="entry name" value="PUA"/>
    <property type="match status" value="1"/>
</dbReference>
<dbReference type="Gene3D" id="3.30.420.10">
    <property type="entry name" value="Ribonuclease H-like superfamily/Ribonuclease H"/>
    <property type="match status" value="1"/>
</dbReference>
<dbReference type="GO" id="GO:0015074">
    <property type="term" value="P:DNA integration"/>
    <property type="evidence" value="ECO:0007669"/>
    <property type="project" value="InterPro"/>
</dbReference>
<dbReference type="AlphaFoldDB" id="A0A1J5RAK0"/>
<evidence type="ECO:0000313" key="2">
    <source>
        <dbReference type="EMBL" id="OIQ93094.1"/>
    </source>
</evidence>
<dbReference type="InterPro" id="IPR012337">
    <property type="entry name" value="RNaseH-like_sf"/>
</dbReference>
<gene>
    <name evidence="2" type="primary">tnsB_1</name>
    <name evidence="2" type="ORF">GALL_249940</name>
</gene>
<dbReference type="PROSITE" id="PS50994">
    <property type="entry name" value="INTEGRASE"/>
    <property type="match status" value="1"/>
</dbReference>
<sequence length="668" mass="77336">MMRFSFKRGLRFFEGLIPWTVNRRLETGKLQLEDEKGELKNMTEAEVMKKYVEGEFVVDTETLPSEGPACHIMVPRNLSNFPEKEQKDALRRQDYLKRLSEIGPIRFSSKHLSEMVAKVASDIGDPSPPSLSSIYRWEKKFKFGKSVTSLLNKNENKGRRTTMTTEVLEIVDAAIEDVFLNKQKYSKKDVCERVQKNIKNLNKSRVPSDLLAMPSRATLYRHFDRLYQYEVDLARLGRNAAASKNRPALKALTVKRIHDRWEIDHTPLDFLVYCEETGLPMGRPWFTAILDRHSRYILGYYISFQHPSANTVLQAIVHAILPKEAFLAQFPDIQAKWLAKGFGDLIVCDNGMDLHAGSFIATCEEIGMSVWFCPAKTPQYKGAIERFFRTINHGLIHKLPGTVFNNPKARGEYESEKFAAISFQTLNHLVAKWIVEVYHQTPHRSLRTTPHAKWLKGMETRLLEHPVHPDQLRIIAGKTPNKDKKLHLYGIEHDCLRYNSEELQNIRRRHGETIEMKIKYYEEDVGHIHVYDPQEKAYLKVEAVRHEYAKGLHRAQHRLICQYARSKEWDATNVDRLQEAKDEMAEIIKKATKSKKMIDRKLAAQARGINSSKQSDLIEQACSPIIESKQAIPEQEDFGLDEDLLEEDISHLFVERDYFSRGNDNQEI</sequence>
<organism evidence="2">
    <name type="scientific">mine drainage metagenome</name>
    <dbReference type="NCBI Taxonomy" id="410659"/>
    <lineage>
        <taxon>unclassified sequences</taxon>
        <taxon>metagenomes</taxon>
        <taxon>ecological metagenomes</taxon>
    </lineage>
</organism>
<protein>
    <submittedName>
        <fullName evidence="2">Transposon Tn7 transposition protein TnsB</fullName>
    </submittedName>
</protein>
<reference evidence="2" key="1">
    <citation type="submission" date="2016-10" db="EMBL/GenBank/DDBJ databases">
        <title>Sequence of Gallionella enrichment culture.</title>
        <authorList>
            <person name="Poehlein A."/>
            <person name="Muehling M."/>
            <person name="Daniel R."/>
        </authorList>
    </citation>
    <scope>NUCLEOTIDE SEQUENCE</scope>
</reference>
<dbReference type="InterPro" id="IPR036397">
    <property type="entry name" value="RNaseH_sf"/>
</dbReference>
<dbReference type="EMBL" id="MLJW01000215">
    <property type="protein sequence ID" value="OIQ93094.1"/>
    <property type="molecule type" value="Genomic_DNA"/>
</dbReference>
<name>A0A1J5RAK0_9ZZZZ</name>
<proteinExistence type="predicted"/>
<comment type="caution">
    <text evidence="2">The sequence shown here is derived from an EMBL/GenBank/DDBJ whole genome shotgun (WGS) entry which is preliminary data.</text>
</comment>